<dbReference type="AlphaFoldDB" id="A0A7X3MNR5"/>
<gene>
    <name evidence="1" type="ORF">GR328_03075</name>
</gene>
<dbReference type="RefSeq" id="WP_160883070.1">
    <property type="nucleotide sequence ID" value="NZ_WURB01000002.1"/>
</dbReference>
<dbReference type="OrthoDB" id="7998277at2"/>
<proteinExistence type="predicted"/>
<evidence type="ECO:0000313" key="2">
    <source>
        <dbReference type="Proteomes" id="UP000436483"/>
    </source>
</evidence>
<name>A0A7X3MNR5_9HYPH</name>
<reference evidence="1 2" key="1">
    <citation type="submission" date="2019-12" db="EMBL/GenBank/DDBJ databases">
        <authorList>
            <person name="Yuan C.-G."/>
        </authorList>
    </citation>
    <scope>NUCLEOTIDE SEQUENCE [LARGE SCALE GENOMIC DNA]</scope>
    <source>
        <strain evidence="1 2">KCTC 23863</strain>
    </source>
</reference>
<evidence type="ECO:0008006" key="3">
    <source>
        <dbReference type="Google" id="ProtNLM"/>
    </source>
</evidence>
<dbReference type="EMBL" id="WURB01000002">
    <property type="protein sequence ID" value="MXQ10456.1"/>
    <property type="molecule type" value="Genomic_DNA"/>
</dbReference>
<organism evidence="1 2">
    <name type="scientific">Microvirga makkahensis</name>
    <dbReference type="NCBI Taxonomy" id="1128670"/>
    <lineage>
        <taxon>Bacteria</taxon>
        <taxon>Pseudomonadati</taxon>
        <taxon>Pseudomonadota</taxon>
        <taxon>Alphaproteobacteria</taxon>
        <taxon>Hyphomicrobiales</taxon>
        <taxon>Methylobacteriaceae</taxon>
        <taxon>Microvirga</taxon>
    </lineage>
</organism>
<comment type="caution">
    <text evidence="1">The sequence shown here is derived from an EMBL/GenBank/DDBJ whole genome shotgun (WGS) entry which is preliminary data.</text>
</comment>
<protein>
    <recommendedName>
        <fullName evidence="3">YubB ferredoxin-like domain-containing protein</fullName>
    </recommendedName>
</protein>
<reference evidence="1 2" key="2">
    <citation type="submission" date="2020-01" db="EMBL/GenBank/DDBJ databases">
        <title>Microvirga sp. nov., an arsenate reduction bacterium isolated from Tibet hotspring sediments.</title>
        <authorList>
            <person name="Xian W.-D."/>
            <person name="Li W.-J."/>
        </authorList>
    </citation>
    <scope>NUCLEOTIDE SEQUENCE [LARGE SCALE GENOMIC DNA]</scope>
    <source>
        <strain evidence="1 2">KCTC 23863</strain>
    </source>
</reference>
<accession>A0A7X3MNR5</accession>
<evidence type="ECO:0000313" key="1">
    <source>
        <dbReference type="EMBL" id="MXQ10456.1"/>
    </source>
</evidence>
<dbReference type="Proteomes" id="UP000436483">
    <property type="component" value="Unassembled WGS sequence"/>
</dbReference>
<sequence>MSNHVGSILTMSGSAHEIARFQASCFSTDPDRPGEVCLDFERITPSPSIISSIEALSFTEWAEAKLLLQRAGIDVSQRTLSPRFSNIEQLELMTPRELRDILLLQKRDGLNPSCLEAALQILECVRATGCYSPADWAMRNWGARGNAIYTEIAAEWPEDLEVNFDTEWSAPLPIFRKLGLMFPELEMQIASLDPNADWALEGSVKGPASKFWNADFASVYELVYGQPMCEADEDEFEDGDEE</sequence>
<keyword evidence="2" id="KW-1185">Reference proteome</keyword>